<dbReference type="Gene3D" id="3.40.50.150">
    <property type="entry name" value="Vaccinia Virus protein VP39"/>
    <property type="match status" value="1"/>
</dbReference>
<dbReference type="RefSeq" id="WP_376735412.1">
    <property type="nucleotide sequence ID" value="NZ_JAYMRP010000036.1"/>
</dbReference>
<evidence type="ECO:0000313" key="2">
    <source>
        <dbReference type="EMBL" id="MFB8776903.1"/>
    </source>
</evidence>
<proteinExistence type="predicted"/>
<keyword evidence="3" id="KW-1185">Reference proteome</keyword>
<reference evidence="2 3" key="1">
    <citation type="submission" date="2024-01" db="EMBL/GenBank/DDBJ databases">
        <title>Genome mining of biosynthetic gene clusters to explore secondary metabolites of Streptomyces sp.</title>
        <authorList>
            <person name="Baig A."/>
            <person name="Ajitkumar Shintre N."/>
            <person name="Kumar H."/>
            <person name="Anbarasu A."/>
            <person name="Ramaiah S."/>
        </authorList>
    </citation>
    <scope>NUCLEOTIDE SEQUENCE [LARGE SCALE GENOMIC DNA]</scope>
    <source>
        <strain evidence="2 3">A57</strain>
    </source>
</reference>
<dbReference type="PANTHER" id="PTHR34203">
    <property type="entry name" value="METHYLTRANSFERASE, FKBM FAMILY PROTEIN"/>
    <property type="match status" value="1"/>
</dbReference>
<keyword evidence="2" id="KW-0808">Transferase</keyword>
<gene>
    <name evidence="2" type="ORF">VSS16_29915</name>
</gene>
<dbReference type="InterPro" id="IPR029063">
    <property type="entry name" value="SAM-dependent_MTases_sf"/>
</dbReference>
<dbReference type="InterPro" id="IPR052514">
    <property type="entry name" value="SAM-dependent_MTase"/>
</dbReference>
<keyword evidence="2" id="KW-0489">Methyltransferase</keyword>
<dbReference type="Proteomes" id="UP001585080">
    <property type="component" value="Unassembled WGS sequence"/>
</dbReference>
<evidence type="ECO:0000259" key="1">
    <source>
        <dbReference type="Pfam" id="PF05050"/>
    </source>
</evidence>
<accession>A0ABV5EJ77</accession>
<dbReference type="InterPro" id="IPR006342">
    <property type="entry name" value="FkbM_mtfrase"/>
</dbReference>
<dbReference type="NCBIfam" id="TIGR01444">
    <property type="entry name" value="fkbM_fam"/>
    <property type="match status" value="1"/>
</dbReference>
<protein>
    <submittedName>
        <fullName evidence="2">FkbM family methyltransferase</fullName>
    </submittedName>
</protein>
<sequence>MRIPQLEEANARTLAHAATVRPVSTGDIIRSHRKKHPYRGLAQIDSPYGPPFVMFCVNDDAVALDTLWNGRFGYEPGTLATWSRLAAGSGTVADVGAHVGYFTMIAALANPRAKVHAFEPVDMIHARLAVNLRLNNVQNVRRHQAGVSSEPGWADISVRFAGNLLSTGSTLEQSAGDAELKRIRLVTLDEVFDGTRLDLVKIDVEGHETSVLRGARRTLARDRPTVLLEALVGASLDPLLAEFSPLGYDAHWIAEADGELVPASAPRPKGTRNLLFTPRP</sequence>
<dbReference type="Pfam" id="PF05050">
    <property type="entry name" value="Methyltransf_21"/>
    <property type="match status" value="1"/>
</dbReference>
<organism evidence="2 3">
    <name type="scientific">Streptomyces broussonetiae</name>
    <dbReference type="NCBI Taxonomy" id="2686304"/>
    <lineage>
        <taxon>Bacteria</taxon>
        <taxon>Bacillati</taxon>
        <taxon>Actinomycetota</taxon>
        <taxon>Actinomycetes</taxon>
        <taxon>Kitasatosporales</taxon>
        <taxon>Streptomycetaceae</taxon>
        <taxon>Streptomyces</taxon>
    </lineage>
</organism>
<dbReference type="SUPFAM" id="SSF53335">
    <property type="entry name" value="S-adenosyl-L-methionine-dependent methyltransferases"/>
    <property type="match status" value="1"/>
</dbReference>
<evidence type="ECO:0000313" key="3">
    <source>
        <dbReference type="Proteomes" id="UP001585080"/>
    </source>
</evidence>
<dbReference type="GO" id="GO:0008168">
    <property type="term" value="F:methyltransferase activity"/>
    <property type="evidence" value="ECO:0007669"/>
    <property type="project" value="UniProtKB-KW"/>
</dbReference>
<name>A0ABV5EJ77_9ACTN</name>
<comment type="caution">
    <text evidence="2">The sequence shown here is derived from an EMBL/GenBank/DDBJ whole genome shotgun (WGS) entry which is preliminary data.</text>
</comment>
<feature type="domain" description="Methyltransferase FkbM" evidence="1">
    <location>
        <begin position="94"/>
        <end position="230"/>
    </location>
</feature>
<dbReference type="PANTHER" id="PTHR34203:SF15">
    <property type="entry name" value="SLL1173 PROTEIN"/>
    <property type="match status" value="1"/>
</dbReference>
<dbReference type="GO" id="GO:0032259">
    <property type="term" value="P:methylation"/>
    <property type="evidence" value="ECO:0007669"/>
    <property type="project" value="UniProtKB-KW"/>
</dbReference>
<dbReference type="EMBL" id="JAYMRP010000036">
    <property type="protein sequence ID" value="MFB8776903.1"/>
    <property type="molecule type" value="Genomic_DNA"/>
</dbReference>